<dbReference type="STRING" id="75906.THERU_03625"/>
<dbReference type="HOGENOM" id="CLU_153802_0_0_0"/>
<keyword evidence="3" id="KW-1185">Reference proteome</keyword>
<feature type="transmembrane region" description="Helical" evidence="1">
    <location>
        <begin position="54"/>
        <end position="75"/>
    </location>
</feature>
<gene>
    <name evidence="2" type="ORF">THERU_03625</name>
</gene>
<keyword evidence="1" id="KW-0812">Transmembrane</keyword>
<keyword evidence="1" id="KW-0472">Membrane</keyword>
<organism evidence="3">
    <name type="scientific">Thermocrinis ruber</name>
    <dbReference type="NCBI Taxonomy" id="75906"/>
    <lineage>
        <taxon>Bacteria</taxon>
        <taxon>Pseudomonadati</taxon>
        <taxon>Aquificota</taxon>
        <taxon>Aquificia</taxon>
        <taxon>Aquificales</taxon>
        <taxon>Aquificaceae</taxon>
        <taxon>Thermocrinis</taxon>
    </lineage>
</organism>
<sequence>MIYGNFKDTKCDKHILRNFYRWMTNLEIAGFVLALAMGFYMLHLLKYRFDINWLNYKLPIVLLLFLPLEVLNFWFVNVYIPKSQDKEKAYKRYDLFNYIVALPLLVGGLVVVYLAVVKP</sequence>
<accession>W0DDV0</accession>
<evidence type="ECO:0000313" key="3">
    <source>
        <dbReference type="Proteomes" id="UP000018914"/>
    </source>
</evidence>
<proteinExistence type="predicted"/>
<feature type="transmembrane region" description="Helical" evidence="1">
    <location>
        <begin position="22"/>
        <end position="42"/>
    </location>
</feature>
<dbReference type="AlphaFoldDB" id="W0DDV0"/>
<dbReference type="Proteomes" id="UP000018914">
    <property type="component" value="Chromosome"/>
</dbReference>
<feature type="transmembrane region" description="Helical" evidence="1">
    <location>
        <begin position="95"/>
        <end position="116"/>
    </location>
</feature>
<dbReference type="KEGG" id="trd:THERU_03625"/>
<name>W0DDV0_9AQUI</name>
<evidence type="ECO:0000256" key="1">
    <source>
        <dbReference type="SAM" id="Phobius"/>
    </source>
</evidence>
<keyword evidence="1" id="KW-1133">Transmembrane helix</keyword>
<dbReference type="EMBL" id="CP007028">
    <property type="protein sequence ID" value="AHE96789.1"/>
    <property type="molecule type" value="Genomic_DNA"/>
</dbReference>
<evidence type="ECO:0000313" key="2">
    <source>
        <dbReference type="EMBL" id="AHE96789.1"/>
    </source>
</evidence>
<protein>
    <submittedName>
        <fullName evidence="2">Uncharacterized protein</fullName>
    </submittedName>
</protein>
<reference evidence="2 3" key="1">
    <citation type="submission" date="2013-12" db="EMBL/GenBank/DDBJ databases">
        <authorList>
            <consortium name="DOE Joint Genome Institute"/>
            <person name="Eisen J."/>
            <person name="Huntemann M."/>
            <person name="Han J."/>
            <person name="Chen A."/>
            <person name="Kyrpides N."/>
            <person name="Mavromatis K."/>
            <person name="Markowitz V."/>
            <person name="Palaniappan K."/>
            <person name="Ivanova N."/>
            <person name="Schaumberg A."/>
            <person name="Pati A."/>
            <person name="Liolios K."/>
            <person name="Nordberg H.P."/>
            <person name="Cantor M.N."/>
            <person name="Hua S.X."/>
            <person name="Woyke T."/>
        </authorList>
    </citation>
    <scope>NUCLEOTIDE SEQUENCE [LARGE SCALE GENOMIC DNA]</scope>
    <source>
        <strain evidence="2 3">DSM 23557</strain>
    </source>
</reference>